<evidence type="ECO:0000313" key="2">
    <source>
        <dbReference type="Proteomes" id="UP000009080"/>
    </source>
</evidence>
<dbReference type="Proteomes" id="UP000009080">
    <property type="component" value="Chromosome"/>
</dbReference>
<dbReference type="HOGENOM" id="CLU_3240759_0_0_6"/>
<organism evidence="1 2">
    <name type="scientific">Teredinibacter turnerae (strain ATCC 39867 / T7901)</name>
    <dbReference type="NCBI Taxonomy" id="377629"/>
    <lineage>
        <taxon>Bacteria</taxon>
        <taxon>Pseudomonadati</taxon>
        <taxon>Pseudomonadota</taxon>
        <taxon>Gammaproteobacteria</taxon>
        <taxon>Cellvibrionales</taxon>
        <taxon>Cellvibrionaceae</taxon>
        <taxon>Teredinibacter</taxon>
    </lineage>
</organism>
<proteinExistence type="predicted"/>
<sequence length="43" mass="5046">MQKSRAKARFFFAPGLLFLCEIHFRNSVCLRGLAARDWITNLF</sequence>
<reference evidence="1 2" key="1">
    <citation type="journal article" date="2009" name="PLoS ONE">
        <title>The complete genome of Teredinibacter turnerae T7901: an intracellular endosymbiont of marine wood-boring bivalves (shipworms).</title>
        <authorList>
            <person name="Yang J.C."/>
            <person name="Madupu R."/>
            <person name="Durkin A.S."/>
            <person name="Ekborg N.A."/>
            <person name="Pedamallu C.S."/>
            <person name="Hostetler J.B."/>
            <person name="Radune D."/>
            <person name="Toms B.S."/>
            <person name="Henrissat B."/>
            <person name="Coutinho P.M."/>
            <person name="Schwarz S."/>
            <person name="Field L."/>
            <person name="Trindade-Silva A.E."/>
            <person name="Soares C.A.G."/>
            <person name="Elshahawi S."/>
            <person name="Hanora A."/>
            <person name="Schmidt E.W."/>
            <person name="Haygood M.G."/>
            <person name="Posfai J."/>
            <person name="Benner J."/>
            <person name="Madinger C."/>
            <person name="Nove J."/>
            <person name="Anton B."/>
            <person name="Chaudhary K."/>
            <person name="Foster J."/>
            <person name="Holman A."/>
            <person name="Kumar S."/>
            <person name="Lessard P.A."/>
            <person name="Luyten Y.A."/>
            <person name="Slatko B."/>
            <person name="Wood N."/>
            <person name="Wu B."/>
            <person name="Teplitski M."/>
            <person name="Mougous J.D."/>
            <person name="Ward N."/>
            <person name="Eisen J.A."/>
            <person name="Badger J.H."/>
            <person name="Distel D.L."/>
        </authorList>
    </citation>
    <scope>NUCLEOTIDE SEQUENCE [LARGE SCALE GENOMIC DNA]</scope>
    <source>
        <strain evidence="2">ATCC 39867 / T7901</strain>
    </source>
</reference>
<gene>
    <name evidence="1" type="ordered locus">TERTU_4290</name>
</gene>
<keyword evidence="2" id="KW-1185">Reference proteome</keyword>
<protein>
    <submittedName>
        <fullName evidence="1">Uncharacterized protein</fullName>
    </submittedName>
</protein>
<evidence type="ECO:0000313" key="1">
    <source>
        <dbReference type="EMBL" id="ACR14247.1"/>
    </source>
</evidence>
<name>C5BIA9_TERTT</name>
<dbReference type="AlphaFoldDB" id="C5BIA9"/>
<dbReference type="KEGG" id="ttu:TERTU_4290"/>
<accession>C5BIA9</accession>
<dbReference type="EMBL" id="CP001614">
    <property type="protein sequence ID" value="ACR14247.1"/>
    <property type="molecule type" value="Genomic_DNA"/>
</dbReference>
<dbReference type="STRING" id="377629.TERTU_4290"/>